<dbReference type="Proteomes" id="UP000828941">
    <property type="component" value="Chromosome 2"/>
</dbReference>
<sequence>MGRELEIETDYIFDKKMEKPQRALKSGDWKSFKRFFQEDKRALLETFDLAGNTAIHIAAISNKHQLLKEFLEMLSPRDQWHALRRKNFLRSILLHSVNVSVEIAKVVLNCEKELPPPPDDEIDPREMDEKELPLLEIRNFIGETTIYRAAVDGNLNLLKFLTKQVADLKKHFHRSEDKVSILHAAVVSQRLEVALWLLKLDETQLDGTLAYEKDDNGYTCLQLLSNMPSLFRSGTQFGIVKQWIYDYFLPKFRYQDDEDVVSSNVLIPTGDIEKGENNIKPHISVLSKINSAIWNRLGKEWDGINCLLKIKKKNMLAEQLVDVLARRDNSWQKSFIHKQRTPKISPAILRSKVSTLVKQSQPNGEKQCTEQSTYSNSEYTPLLLAAAKGIAEIVEKLLELYTQVINHVSEDELNILHVAVMYRQRDIYRIIKRTGALKWLKYRLSASGNSILHQVGSMKFYRTRHKAGIAYQLQDELRWFFRVKKKLPNYLIQHFNDDKLTACDLFENEHALMLKEATDWIKKTAESCSAVAVLVATVVFAAAYTVPGGTDPINGLPILLSSPVFLIFTIMDIVALASSLASVVMFLSILTSPFELLDFHKSLPRKLSLGFGFLFFSLTTTMLAFSATILLTIKLEKEKWTSTLIFGAAFFPVAVFGLFQFPFIMAVRDLSKESWKKIKKVLPSRFKPSKFSKRIKKRNYRD</sequence>
<name>A0ACB9PZN4_BAUVA</name>
<organism evidence="1 2">
    <name type="scientific">Bauhinia variegata</name>
    <name type="common">Purple orchid tree</name>
    <name type="synonym">Phanera variegata</name>
    <dbReference type="NCBI Taxonomy" id="167791"/>
    <lineage>
        <taxon>Eukaryota</taxon>
        <taxon>Viridiplantae</taxon>
        <taxon>Streptophyta</taxon>
        <taxon>Embryophyta</taxon>
        <taxon>Tracheophyta</taxon>
        <taxon>Spermatophyta</taxon>
        <taxon>Magnoliopsida</taxon>
        <taxon>eudicotyledons</taxon>
        <taxon>Gunneridae</taxon>
        <taxon>Pentapetalae</taxon>
        <taxon>rosids</taxon>
        <taxon>fabids</taxon>
        <taxon>Fabales</taxon>
        <taxon>Fabaceae</taxon>
        <taxon>Cercidoideae</taxon>
        <taxon>Cercideae</taxon>
        <taxon>Bauhiniinae</taxon>
        <taxon>Bauhinia</taxon>
    </lineage>
</organism>
<evidence type="ECO:0000313" key="1">
    <source>
        <dbReference type="EMBL" id="KAI4354006.1"/>
    </source>
</evidence>
<gene>
    <name evidence="1" type="ORF">L6164_002910</name>
</gene>
<keyword evidence="2" id="KW-1185">Reference proteome</keyword>
<protein>
    <submittedName>
        <fullName evidence="1">Uncharacterized protein</fullName>
    </submittedName>
</protein>
<comment type="caution">
    <text evidence="1">The sequence shown here is derived from an EMBL/GenBank/DDBJ whole genome shotgun (WGS) entry which is preliminary data.</text>
</comment>
<evidence type="ECO:0000313" key="2">
    <source>
        <dbReference type="Proteomes" id="UP000828941"/>
    </source>
</evidence>
<proteinExistence type="predicted"/>
<accession>A0ACB9PZN4</accession>
<dbReference type="EMBL" id="CM039427">
    <property type="protein sequence ID" value="KAI4354006.1"/>
    <property type="molecule type" value="Genomic_DNA"/>
</dbReference>
<reference evidence="1 2" key="1">
    <citation type="journal article" date="2022" name="DNA Res.">
        <title>Chromosomal-level genome assembly of the orchid tree Bauhinia variegata (Leguminosae; Cercidoideae) supports the allotetraploid origin hypothesis of Bauhinia.</title>
        <authorList>
            <person name="Zhong Y."/>
            <person name="Chen Y."/>
            <person name="Zheng D."/>
            <person name="Pang J."/>
            <person name="Liu Y."/>
            <person name="Luo S."/>
            <person name="Meng S."/>
            <person name="Qian L."/>
            <person name="Wei D."/>
            <person name="Dai S."/>
            <person name="Zhou R."/>
        </authorList>
    </citation>
    <scope>NUCLEOTIDE SEQUENCE [LARGE SCALE GENOMIC DNA]</scope>
    <source>
        <strain evidence="1">BV-YZ2020</strain>
    </source>
</reference>